<dbReference type="GO" id="GO:0008270">
    <property type="term" value="F:zinc ion binding"/>
    <property type="evidence" value="ECO:0007669"/>
    <property type="project" value="UniProtKB-KW"/>
</dbReference>
<feature type="compositionally biased region" description="Basic and acidic residues" evidence="5">
    <location>
        <begin position="330"/>
        <end position="378"/>
    </location>
</feature>
<dbReference type="Proteomes" id="UP000799302">
    <property type="component" value="Unassembled WGS sequence"/>
</dbReference>
<evidence type="ECO:0000256" key="1">
    <source>
        <dbReference type="ARBA" id="ARBA00022723"/>
    </source>
</evidence>
<dbReference type="SUPFAM" id="SSF57903">
    <property type="entry name" value="FYVE/PHD zinc finger"/>
    <property type="match status" value="1"/>
</dbReference>
<dbReference type="PANTHER" id="PTHR14296">
    <property type="entry name" value="REMODELING AND SPACING FACTOR 1"/>
    <property type="match status" value="1"/>
</dbReference>
<name>A0A6A6U855_9PEZI</name>
<feature type="domain" description="PHD-type" evidence="6">
    <location>
        <begin position="444"/>
        <end position="500"/>
    </location>
</feature>
<dbReference type="Pfam" id="PF00628">
    <property type="entry name" value="PHD"/>
    <property type="match status" value="1"/>
</dbReference>
<keyword evidence="1" id="KW-0479">Metal-binding</keyword>
<keyword evidence="3" id="KW-0862">Zinc</keyword>
<dbReference type="AlphaFoldDB" id="A0A6A6U855"/>
<evidence type="ECO:0000313" key="7">
    <source>
        <dbReference type="EMBL" id="KAF2667781.1"/>
    </source>
</evidence>
<keyword evidence="8" id="KW-1185">Reference proteome</keyword>
<protein>
    <recommendedName>
        <fullName evidence="6">PHD-type domain-containing protein</fullName>
    </recommendedName>
</protein>
<proteinExistence type="predicted"/>
<evidence type="ECO:0000256" key="4">
    <source>
        <dbReference type="PROSITE-ProRule" id="PRU00146"/>
    </source>
</evidence>
<dbReference type="EMBL" id="MU004237">
    <property type="protein sequence ID" value="KAF2667781.1"/>
    <property type="molecule type" value="Genomic_DNA"/>
</dbReference>
<evidence type="ECO:0000259" key="6">
    <source>
        <dbReference type="PROSITE" id="PS50016"/>
    </source>
</evidence>
<dbReference type="InterPro" id="IPR028938">
    <property type="entry name" value="Rsf1-like"/>
</dbReference>
<evidence type="ECO:0000313" key="8">
    <source>
        <dbReference type="Proteomes" id="UP000799302"/>
    </source>
</evidence>
<dbReference type="GO" id="GO:0031213">
    <property type="term" value="C:RSF complex"/>
    <property type="evidence" value="ECO:0007669"/>
    <property type="project" value="InterPro"/>
</dbReference>
<dbReference type="InterPro" id="IPR013083">
    <property type="entry name" value="Znf_RING/FYVE/PHD"/>
</dbReference>
<accession>A0A6A6U855</accession>
<evidence type="ECO:0000256" key="3">
    <source>
        <dbReference type="ARBA" id="ARBA00022833"/>
    </source>
</evidence>
<dbReference type="OrthoDB" id="303107at2759"/>
<dbReference type="PROSITE" id="PS50016">
    <property type="entry name" value="ZF_PHD_2"/>
    <property type="match status" value="1"/>
</dbReference>
<feature type="region of interest" description="Disordered" evidence="5">
    <location>
        <begin position="190"/>
        <end position="229"/>
    </location>
</feature>
<feature type="compositionally biased region" description="Low complexity" evidence="5">
    <location>
        <begin position="617"/>
        <end position="628"/>
    </location>
</feature>
<reference evidence="7" key="1">
    <citation type="journal article" date="2020" name="Stud. Mycol.">
        <title>101 Dothideomycetes genomes: a test case for predicting lifestyles and emergence of pathogens.</title>
        <authorList>
            <person name="Haridas S."/>
            <person name="Albert R."/>
            <person name="Binder M."/>
            <person name="Bloem J."/>
            <person name="Labutti K."/>
            <person name="Salamov A."/>
            <person name="Andreopoulos B."/>
            <person name="Baker S."/>
            <person name="Barry K."/>
            <person name="Bills G."/>
            <person name="Bluhm B."/>
            <person name="Cannon C."/>
            <person name="Castanera R."/>
            <person name="Culley D."/>
            <person name="Daum C."/>
            <person name="Ezra D."/>
            <person name="Gonzalez J."/>
            <person name="Henrissat B."/>
            <person name="Kuo A."/>
            <person name="Liang C."/>
            <person name="Lipzen A."/>
            <person name="Lutzoni F."/>
            <person name="Magnuson J."/>
            <person name="Mondo S."/>
            <person name="Nolan M."/>
            <person name="Ohm R."/>
            <person name="Pangilinan J."/>
            <person name="Park H.-J."/>
            <person name="Ramirez L."/>
            <person name="Alfaro M."/>
            <person name="Sun H."/>
            <person name="Tritt A."/>
            <person name="Yoshinaga Y."/>
            <person name="Zwiers L.-H."/>
            <person name="Turgeon B."/>
            <person name="Goodwin S."/>
            <person name="Spatafora J."/>
            <person name="Crous P."/>
            <person name="Grigoriev I."/>
        </authorList>
    </citation>
    <scope>NUCLEOTIDE SEQUENCE</scope>
    <source>
        <strain evidence="7">CBS 115976</strain>
    </source>
</reference>
<dbReference type="InterPro" id="IPR001965">
    <property type="entry name" value="Znf_PHD"/>
</dbReference>
<feature type="compositionally biased region" description="Pro residues" evidence="5">
    <location>
        <begin position="783"/>
        <end position="792"/>
    </location>
</feature>
<feature type="compositionally biased region" description="Basic residues" evidence="5">
    <location>
        <begin position="202"/>
        <end position="216"/>
    </location>
</feature>
<feature type="region of interest" description="Disordered" evidence="5">
    <location>
        <begin position="321"/>
        <end position="378"/>
    </location>
</feature>
<dbReference type="PROSITE" id="PS01359">
    <property type="entry name" value="ZF_PHD_1"/>
    <property type="match status" value="1"/>
</dbReference>
<sequence length="818" mass="92076">MAPRKRTRAEAHEVEPPMTIPKPSLLDRIRSMSEFAALIQFLDIFGPTLKIQPISIEDAEQECLKPTPSQKLAELGLGLLKNISSHRGLNLEIFDEYTRRQYVAKAPENNLYGVEEEPKHFDDFDIFTKIRVLHQLTLWTFWNPDRMREKMGDIAFEEQALNWRMNPYGWDSENRTYFVFDHDRLYRQTDAPIPEPISKPKQTPRRGRASKRRRVSRVVESTPEDTADEQVDVTEIGAEEPRGADYEENFMGRKWECVAVSFDDFRNFIDGIKKSKDHDEKALCKRLEVEIIPHLQAQEEKRQRNELRRLKELENLQRLSTAKRSSRLASKMETKREQELREEEERKRAAELEMALKEQKRSQKMEEDRESRMMTREQRLKEREVKRILHEEELRKEKETLEKIAEEEANGSANGRISKRQLKADMEKRQKELEALQAEEDDWMFDCSVCGVHGKNWDDGSHSIACEKCNVWQHSNCHGIAQEEAEKESFHFICKECKNPVRTIKLNMGNSSKEPIEKSSPASIKKVKTDTKPPGPRIKTVKKKDPTSSSPPTSQAGALRWQDPATGATMQQTNGFNHQRGGPPNGSVPAFNGVQLPAPAPRLIYPGPPPSAPNVFPQPTQPQSSPPTGFSHHQPPANGHVAHQSTARTYQSPGQQLPVPYQQYSHPPPPQPQSLPRPSQQPSPIPSFSAYQPRATYHHSSSPLQQNYHGTPNPMPSTPGATGPNLNSSVSGLRGSSPGYSPTKQASPPRPSPTTASFGVDRPMVPPIALSPVSRPTISHPPVKNPSPPAPAAPAVVPVASAVPAFTTNGRAPNGGSN</sequence>
<feature type="compositionally biased region" description="Pro residues" evidence="5">
    <location>
        <begin position="666"/>
        <end position="685"/>
    </location>
</feature>
<evidence type="ECO:0000256" key="2">
    <source>
        <dbReference type="ARBA" id="ARBA00022771"/>
    </source>
</evidence>
<dbReference type="InterPro" id="IPR019786">
    <property type="entry name" value="Zinc_finger_PHD-type_CS"/>
</dbReference>
<dbReference type="InterPro" id="IPR019787">
    <property type="entry name" value="Znf_PHD-finger"/>
</dbReference>
<feature type="compositionally biased region" description="Polar residues" evidence="5">
    <location>
        <begin position="643"/>
        <end position="655"/>
    </location>
</feature>
<dbReference type="SMART" id="SM00249">
    <property type="entry name" value="PHD"/>
    <property type="match status" value="1"/>
</dbReference>
<feature type="region of interest" description="Disordered" evidence="5">
    <location>
        <begin position="508"/>
        <end position="794"/>
    </location>
</feature>
<dbReference type="Gene3D" id="3.30.40.10">
    <property type="entry name" value="Zinc/RING finger domain, C3HC4 (zinc finger)"/>
    <property type="match status" value="1"/>
</dbReference>
<evidence type="ECO:0000256" key="5">
    <source>
        <dbReference type="SAM" id="MobiDB-lite"/>
    </source>
</evidence>
<keyword evidence="2 4" id="KW-0863">Zinc-finger</keyword>
<feature type="compositionally biased region" description="Polar residues" evidence="5">
    <location>
        <begin position="568"/>
        <end position="577"/>
    </location>
</feature>
<dbReference type="InterPro" id="IPR011011">
    <property type="entry name" value="Znf_FYVE_PHD"/>
</dbReference>
<dbReference type="PANTHER" id="PTHR14296:SF3">
    <property type="entry name" value="DIKAR, ISOFORM F"/>
    <property type="match status" value="1"/>
</dbReference>
<dbReference type="GO" id="GO:0006355">
    <property type="term" value="P:regulation of DNA-templated transcription"/>
    <property type="evidence" value="ECO:0007669"/>
    <property type="project" value="InterPro"/>
</dbReference>
<feature type="compositionally biased region" description="Polar residues" evidence="5">
    <location>
        <begin position="698"/>
        <end position="710"/>
    </location>
</feature>
<organism evidence="7 8">
    <name type="scientific">Microthyrium microscopicum</name>
    <dbReference type="NCBI Taxonomy" id="703497"/>
    <lineage>
        <taxon>Eukaryota</taxon>
        <taxon>Fungi</taxon>
        <taxon>Dikarya</taxon>
        <taxon>Ascomycota</taxon>
        <taxon>Pezizomycotina</taxon>
        <taxon>Dothideomycetes</taxon>
        <taxon>Dothideomycetes incertae sedis</taxon>
        <taxon>Microthyriales</taxon>
        <taxon>Microthyriaceae</taxon>
        <taxon>Microthyrium</taxon>
    </lineage>
</organism>
<gene>
    <name evidence="7" type="ORF">BT63DRAFT_300736</name>
</gene>